<feature type="region of interest" description="Disordered" evidence="1">
    <location>
        <begin position="137"/>
        <end position="171"/>
    </location>
</feature>
<dbReference type="EMBL" id="JAOTOJ010000006">
    <property type="protein sequence ID" value="KAK9400236.1"/>
    <property type="molecule type" value="Genomic_DNA"/>
</dbReference>
<name>A0AAW1BEL3_CROAD</name>
<evidence type="ECO:0000256" key="1">
    <source>
        <dbReference type="SAM" id="MobiDB-lite"/>
    </source>
</evidence>
<dbReference type="PANTHER" id="PTHR21588:SF18">
    <property type="entry name" value="MICOS COMPLEX SUBUNIT MIC19"/>
    <property type="match status" value="1"/>
</dbReference>
<dbReference type="GO" id="GO:0007007">
    <property type="term" value="P:inner mitochondrial membrane organization"/>
    <property type="evidence" value="ECO:0007669"/>
    <property type="project" value="TreeGrafter"/>
</dbReference>
<keyword evidence="3" id="KW-1185">Reference proteome</keyword>
<accession>A0AAW1BEL3</accession>
<sequence length="171" mass="18012">MPRASSPVRAASRPFALRREALASPRCIPGVVVLPRKVSSLRAGEKKSFRSALCGAGCRHGQPLLQPTGARRPGAAGQWRSPVGGARVSLGPVPRPSQFDPALGAMGGGESVPRRVTFEADENDNITVVKGIRLSENVIERMKEPSSPDGRSQKKFGPGNHTSIAGAAERS</sequence>
<evidence type="ECO:0000313" key="2">
    <source>
        <dbReference type="EMBL" id="KAK9400236.1"/>
    </source>
</evidence>
<proteinExistence type="predicted"/>
<dbReference type="GO" id="GO:0061617">
    <property type="term" value="C:MICOS complex"/>
    <property type="evidence" value="ECO:0007669"/>
    <property type="project" value="TreeGrafter"/>
</dbReference>
<feature type="region of interest" description="Disordered" evidence="1">
    <location>
        <begin position="63"/>
        <end position="110"/>
    </location>
</feature>
<dbReference type="Proteomes" id="UP001474421">
    <property type="component" value="Unassembled WGS sequence"/>
</dbReference>
<comment type="caution">
    <text evidence="2">The sequence shown here is derived from an EMBL/GenBank/DDBJ whole genome shotgun (WGS) entry which is preliminary data.</text>
</comment>
<gene>
    <name evidence="2" type="ORF">NXF25_013255</name>
</gene>
<dbReference type="PANTHER" id="PTHR21588">
    <property type="entry name" value="COILED-COIL-HELIX-COILED-COIL-HELIX DOMAIN CONTAINING 6"/>
    <property type="match status" value="1"/>
</dbReference>
<reference evidence="2 3" key="1">
    <citation type="journal article" date="2024" name="Proc. Natl. Acad. Sci. U.S.A.">
        <title>The genetic regulatory architecture and epigenomic basis for age-related changes in rattlesnake venom.</title>
        <authorList>
            <person name="Hogan M.P."/>
            <person name="Holding M.L."/>
            <person name="Nystrom G.S."/>
            <person name="Colston T.J."/>
            <person name="Bartlett D.A."/>
            <person name="Mason A.J."/>
            <person name="Ellsworth S.A."/>
            <person name="Rautsaw R.M."/>
            <person name="Lawrence K.C."/>
            <person name="Strickland J.L."/>
            <person name="He B."/>
            <person name="Fraser P."/>
            <person name="Margres M.J."/>
            <person name="Gilbert D.M."/>
            <person name="Gibbs H.L."/>
            <person name="Parkinson C.L."/>
            <person name="Rokyta D.R."/>
        </authorList>
    </citation>
    <scope>NUCLEOTIDE SEQUENCE [LARGE SCALE GENOMIC DNA]</scope>
    <source>
        <strain evidence="2">DRR0105</strain>
    </source>
</reference>
<dbReference type="AlphaFoldDB" id="A0AAW1BEL3"/>
<dbReference type="InterPro" id="IPR052632">
    <property type="entry name" value="MICOS_subunit_Mic19"/>
</dbReference>
<organism evidence="2 3">
    <name type="scientific">Crotalus adamanteus</name>
    <name type="common">Eastern diamondback rattlesnake</name>
    <dbReference type="NCBI Taxonomy" id="8729"/>
    <lineage>
        <taxon>Eukaryota</taxon>
        <taxon>Metazoa</taxon>
        <taxon>Chordata</taxon>
        <taxon>Craniata</taxon>
        <taxon>Vertebrata</taxon>
        <taxon>Euteleostomi</taxon>
        <taxon>Lepidosauria</taxon>
        <taxon>Squamata</taxon>
        <taxon>Bifurcata</taxon>
        <taxon>Unidentata</taxon>
        <taxon>Episquamata</taxon>
        <taxon>Toxicofera</taxon>
        <taxon>Serpentes</taxon>
        <taxon>Colubroidea</taxon>
        <taxon>Viperidae</taxon>
        <taxon>Crotalinae</taxon>
        <taxon>Crotalus</taxon>
    </lineage>
</organism>
<protein>
    <submittedName>
        <fullName evidence="2">MICOS complex subunit</fullName>
    </submittedName>
</protein>
<evidence type="ECO:0000313" key="3">
    <source>
        <dbReference type="Proteomes" id="UP001474421"/>
    </source>
</evidence>